<reference evidence="3 4" key="1">
    <citation type="submission" date="2015-08" db="EMBL/GenBank/DDBJ databases">
        <title>Complete genome sequence of Sulfurifustis variabilis.</title>
        <authorList>
            <person name="Miura A."/>
            <person name="Kojima H."/>
            <person name="Fukui M."/>
        </authorList>
    </citation>
    <scope>NUCLEOTIDE SEQUENCE [LARGE SCALE GENOMIC DNA]</scope>
    <source>
        <strain evidence="4">skN76</strain>
    </source>
</reference>
<feature type="transmembrane region" description="Helical" evidence="1">
    <location>
        <begin position="33"/>
        <end position="54"/>
    </location>
</feature>
<feature type="transmembrane region" description="Helical" evidence="1">
    <location>
        <begin position="130"/>
        <end position="150"/>
    </location>
</feature>
<dbReference type="OrthoDB" id="2873672at2"/>
<dbReference type="AlphaFoldDB" id="A0A1B4V247"/>
<evidence type="ECO:0000313" key="4">
    <source>
        <dbReference type="Proteomes" id="UP000218899"/>
    </source>
</evidence>
<feature type="transmembrane region" description="Helical" evidence="1">
    <location>
        <begin position="66"/>
        <end position="87"/>
    </location>
</feature>
<sequence>MAEKVSQRRVEKAIEQKRVPSTAAIANHPIHPIFVNFPIGLLYGALGADLAFWWTGDPFWARGAFWLIAGGLAGGLLAALSGFTDFLTIRYARQQVGAWSHFLAAIAVISLATANLLWRWEDTAAPVLPWGLVLSFDTAALLAFTGWLGGKLTFRHLIGSYIEEEEKQRLAEEAVKSASPPPETR</sequence>
<proteinExistence type="predicted"/>
<dbReference type="KEGG" id="sva:SVA_0991"/>
<keyword evidence="1" id="KW-1133">Transmembrane helix</keyword>
<dbReference type="EMBL" id="AP014936">
    <property type="protein sequence ID" value="BAU47570.1"/>
    <property type="molecule type" value="Genomic_DNA"/>
</dbReference>
<name>A0A1B4V247_9GAMM</name>
<evidence type="ECO:0000256" key="1">
    <source>
        <dbReference type="SAM" id="Phobius"/>
    </source>
</evidence>
<evidence type="ECO:0000259" key="2">
    <source>
        <dbReference type="Pfam" id="PF09990"/>
    </source>
</evidence>
<dbReference type="Pfam" id="PF09990">
    <property type="entry name" value="DUF2231"/>
    <property type="match status" value="1"/>
</dbReference>
<dbReference type="InterPro" id="IPR019251">
    <property type="entry name" value="DUF2231_TM"/>
</dbReference>
<protein>
    <submittedName>
        <fullName evidence="3">Membrane protein</fullName>
    </submittedName>
</protein>
<keyword evidence="4" id="KW-1185">Reference proteome</keyword>
<keyword evidence="1" id="KW-0812">Transmembrane</keyword>
<keyword evidence="1" id="KW-0472">Membrane</keyword>
<dbReference type="Proteomes" id="UP000218899">
    <property type="component" value="Chromosome"/>
</dbReference>
<organism evidence="3 4">
    <name type="scientific">Sulfurifustis variabilis</name>
    <dbReference type="NCBI Taxonomy" id="1675686"/>
    <lineage>
        <taxon>Bacteria</taxon>
        <taxon>Pseudomonadati</taxon>
        <taxon>Pseudomonadota</taxon>
        <taxon>Gammaproteobacteria</taxon>
        <taxon>Acidiferrobacterales</taxon>
        <taxon>Acidiferrobacteraceae</taxon>
        <taxon>Sulfurifustis</taxon>
    </lineage>
</organism>
<dbReference type="RefSeq" id="WP_096459590.1">
    <property type="nucleotide sequence ID" value="NZ_AP014936.1"/>
</dbReference>
<accession>A0A1B4V247</accession>
<gene>
    <name evidence="3" type="ORF">SVA_0991</name>
</gene>
<feature type="transmembrane region" description="Helical" evidence="1">
    <location>
        <begin position="99"/>
        <end position="118"/>
    </location>
</feature>
<feature type="domain" description="DUF2231" evidence="2">
    <location>
        <begin position="28"/>
        <end position="159"/>
    </location>
</feature>
<evidence type="ECO:0000313" key="3">
    <source>
        <dbReference type="EMBL" id="BAU47570.1"/>
    </source>
</evidence>